<evidence type="ECO:0000259" key="1">
    <source>
        <dbReference type="Pfam" id="PF10551"/>
    </source>
</evidence>
<gene>
    <name evidence="2" type="ORF">O181_015534</name>
</gene>
<reference evidence="2" key="1">
    <citation type="submission" date="2021-03" db="EMBL/GenBank/DDBJ databases">
        <title>Draft genome sequence of rust myrtle Austropuccinia psidii MF-1, a brazilian biotype.</title>
        <authorList>
            <person name="Quecine M.C."/>
            <person name="Pachon D.M.R."/>
            <person name="Bonatelli M.L."/>
            <person name="Correr F.H."/>
            <person name="Franceschini L.M."/>
            <person name="Leite T.F."/>
            <person name="Margarido G.R.A."/>
            <person name="Almeida C.A."/>
            <person name="Ferrarezi J.A."/>
            <person name="Labate C.A."/>
        </authorList>
    </citation>
    <scope>NUCLEOTIDE SEQUENCE</scope>
    <source>
        <strain evidence="2">MF-1</strain>
    </source>
</reference>
<evidence type="ECO:0000313" key="3">
    <source>
        <dbReference type="Proteomes" id="UP000765509"/>
    </source>
</evidence>
<dbReference type="InterPro" id="IPR018289">
    <property type="entry name" value="MULE_transposase_dom"/>
</dbReference>
<dbReference type="Pfam" id="PF10551">
    <property type="entry name" value="MULE"/>
    <property type="match status" value="1"/>
</dbReference>
<comment type="caution">
    <text evidence="2">The sequence shown here is derived from an EMBL/GenBank/DDBJ whole genome shotgun (WGS) entry which is preliminary data.</text>
</comment>
<dbReference type="OrthoDB" id="1880067at2759"/>
<accession>A0A9Q3C270</accession>
<organism evidence="2 3">
    <name type="scientific">Austropuccinia psidii MF-1</name>
    <dbReference type="NCBI Taxonomy" id="1389203"/>
    <lineage>
        <taxon>Eukaryota</taxon>
        <taxon>Fungi</taxon>
        <taxon>Dikarya</taxon>
        <taxon>Basidiomycota</taxon>
        <taxon>Pucciniomycotina</taxon>
        <taxon>Pucciniomycetes</taxon>
        <taxon>Pucciniales</taxon>
        <taxon>Sphaerophragmiaceae</taxon>
        <taxon>Austropuccinia</taxon>
    </lineage>
</organism>
<protein>
    <recommendedName>
        <fullName evidence="1">MULE transposase domain-containing protein</fullName>
    </recommendedName>
</protein>
<dbReference type="PANTHER" id="PTHR47718:SF3">
    <property type="entry name" value="PROTEIN FAR1-RELATED SEQUENCE 5-LIKE"/>
    <property type="match status" value="1"/>
</dbReference>
<dbReference type="PANTHER" id="PTHR47718">
    <property type="entry name" value="OS01G0519700 PROTEIN"/>
    <property type="match status" value="1"/>
</dbReference>
<keyword evidence="3" id="KW-1185">Reference proteome</keyword>
<name>A0A9Q3C270_9BASI</name>
<proteinExistence type="predicted"/>
<feature type="domain" description="MULE transposase" evidence="1">
    <location>
        <begin position="103"/>
        <end position="176"/>
    </location>
</feature>
<evidence type="ECO:0000313" key="2">
    <source>
        <dbReference type="EMBL" id="MBW0475819.1"/>
    </source>
</evidence>
<dbReference type="EMBL" id="AVOT02004249">
    <property type="protein sequence ID" value="MBW0475819.1"/>
    <property type="molecule type" value="Genomic_DNA"/>
</dbReference>
<dbReference type="Proteomes" id="UP000765509">
    <property type="component" value="Unassembled WGS sequence"/>
</dbReference>
<dbReference type="AlphaFoldDB" id="A0A9Q3C270"/>
<sequence>MPRVPLGLLRSKNPEHSHNAIESTMAHPAFRKFNEQETSQIAQISESLLMSRQIYAQLHSQREYDRPVILQNIYNQIKKIKKDKLQGRRPIYALIKTLKAERSTNNTFSGAFCLMKNETEPSYTWASNQHIEKVLNNTNIVPPPVIVIDRDLALKNSLKKISPDSKVMLCIWHINKDVSAHCMKKIGHGTNFERFMGL</sequence>